<protein>
    <recommendedName>
        <fullName evidence="1">lysophospholipase</fullName>
        <ecNumber evidence="1">3.1.1.5</ecNumber>
    </recommendedName>
</protein>
<dbReference type="PANTHER" id="PTHR10728">
    <property type="entry name" value="CYTOSOLIC PHOSPHOLIPASE A2"/>
    <property type="match status" value="1"/>
</dbReference>
<keyword evidence="3 6" id="KW-0378">Hydrolase</keyword>
<dbReference type="SMART" id="SM00022">
    <property type="entry name" value="PLAc"/>
    <property type="match status" value="1"/>
</dbReference>
<organism evidence="9 10">
    <name type="scientific">Nannochloropsis gaditana</name>
    <dbReference type="NCBI Taxonomy" id="72520"/>
    <lineage>
        <taxon>Eukaryota</taxon>
        <taxon>Sar</taxon>
        <taxon>Stramenopiles</taxon>
        <taxon>Ochrophyta</taxon>
        <taxon>Eustigmatophyceae</taxon>
        <taxon>Eustigmatales</taxon>
        <taxon>Monodopsidaceae</taxon>
        <taxon>Nannochloropsis</taxon>
    </lineage>
</organism>
<evidence type="ECO:0000256" key="6">
    <source>
        <dbReference type="PROSITE-ProRule" id="PRU00555"/>
    </source>
</evidence>
<gene>
    <name evidence="9" type="primary">LysoPL1</name>
    <name evidence="9" type="ORF">Naga_100436g1</name>
</gene>
<dbReference type="PROSITE" id="PS51210">
    <property type="entry name" value="PLA2C"/>
    <property type="match status" value="1"/>
</dbReference>
<evidence type="ECO:0000256" key="3">
    <source>
        <dbReference type="ARBA" id="ARBA00022801"/>
    </source>
</evidence>
<dbReference type="SUPFAM" id="SSF52151">
    <property type="entry name" value="FabD/lysophospholipase-like"/>
    <property type="match status" value="1"/>
</dbReference>
<keyword evidence="10" id="KW-1185">Reference proteome</keyword>
<evidence type="ECO:0000256" key="4">
    <source>
        <dbReference type="ARBA" id="ARBA00023098"/>
    </source>
</evidence>
<dbReference type="PANTHER" id="PTHR10728:SF33">
    <property type="entry name" value="LYSOPHOSPHOLIPASE 1-RELATED"/>
    <property type="match status" value="1"/>
</dbReference>
<feature type="compositionally biased region" description="Polar residues" evidence="7">
    <location>
        <begin position="1"/>
        <end position="11"/>
    </location>
</feature>
<dbReference type="GO" id="GO:0005829">
    <property type="term" value="C:cytosol"/>
    <property type="evidence" value="ECO:0007669"/>
    <property type="project" value="TreeGrafter"/>
</dbReference>
<dbReference type="InterPro" id="IPR002642">
    <property type="entry name" value="LysoPLipase_cat_dom"/>
</dbReference>
<dbReference type="InterPro" id="IPR016035">
    <property type="entry name" value="Acyl_Trfase/lysoPLipase"/>
</dbReference>
<dbReference type="OrthoDB" id="4084751at2759"/>
<evidence type="ECO:0000256" key="1">
    <source>
        <dbReference type="ARBA" id="ARBA00013274"/>
    </source>
</evidence>
<keyword evidence="2" id="KW-0732">Signal</keyword>
<keyword evidence="5" id="KW-0325">Glycoprotein</keyword>
<dbReference type="Gene3D" id="3.40.1090.10">
    <property type="entry name" value="Cytosolic phospholipase A2 catalytic domain"/>
    <property type="match status" value="1"/>
</dbReference>
<evidence type="ECO:0000256" key="2">
    <source>
        <dbReference type="ARBA" id="ARBA00022729"/>
    </source>
</evidence>
<evidence type="ECO:0000256" key="5">
    <source>
        <dbReference type="ARBA" id="ARBA00023180"/>
    </source>
</evidence>
<dbReference type="AlphaFoldDB" id="W7THQ2"/>
<dbReference type="Proteomes" id="UP000019335">
    <property type="component" value="Chromosome 19"/>
</dbReference>
<reference evidence="9 10" key="1">
    <citation type="journal article" date="2014" name="Mol. Plant">
        <title>Chromosome Scale Genome Assembly and Transcriptome Profiling of Nannochloropsis gaditana in Nitrogen Depletion.</title>
        <authorList>
            <person name="Corteggiani Carpinelli E."/>
            <person name="Telatin A."/>
            <person name="Vitulo N."/>
            <person name="Forcato C."/>
            <person name="D'Angelo M."/>
            <person name="Schiavon R."/>
            <person name="Vezzi A."/>
            <person name="Giacometti G.M."/>
            <person name="Morosinotto T."/>
            <person name="Valle G."/>
        </authorList>
    </citation>
    <scope>NUCLEOTIDE SEQUENCE [LARGE SCALE GENOMIC DNA]</scope>
    <source>
        <strain evidence="9 10">B-31</strain>
    </source>
</reference>
<dbReference type="GO" id="GO:0004622">
    <property type="term" value="F:phosphatidylcholine lysophospholipase activity"/>
    <property type="evidence" value="ECO:0007669"/>
    <property type="project" value="UniProtKB-EC"/>
</dbReference>
<proteinExistence type="predicted"/>
<dbReference type="EC" id="3.1.1.5" evidence="1"/>
<evidence type="ECO:0000313" key="9">
    <source>
        <dbReference type="EMBL" id="EWM23023.1"/>
    </source>
</evidence>
<dbReference type="GO" id="GO:0004623">
    <property type="term" value="F:phospholipase A2 activity"/>
    <property type="evidence" value="ECO:0007669"/>
    <property type="project" value="TreeGrafter"/>
</dbReference>
<dbReference type="GO" id="GO:0046475">
    <property type="term" value="P:glycerophospholipid catabolic process"/>
    <property type="evidence" value="ECO:0007669"/>
    <property type="project" value="TreeGrafter"/>
</dbReference>
<keyword evidence="6" id="KW-0442">Lipid degradation</keyword>
<feature type="region of interest" description="Disordered" evidence="7">
    <location>
        <begin position="1"/>
        <end position="50"/>
    </location>
</feature>
<evidence type="ECO:0000313" key="10">
    <source>
        <dbReference type="Proteomes" id="UP000019335"/>
    </source>
</evidence>
<evidence type="ECO:0000256" key="7">
    <source>
        <dbReference type="SAM" id="MobiDB-lite"/>
    </source>
</evidence>
<keyword evidence="4 6" id="KW-0443">Lipid metabolism</keyword>
<feature type="domain" description="PLA2c" evidence="8">
    <location>
        <begin position="165"/>
        <end position="748"/>
    </location>
</feature>
<accession>W7THQ2</accession>
<name>W7THQ2_9STRA</name>
<evidence type="ECO:0000259" key="8">
    <source>
        <dbReference type="PROSITE" id="PS51210"/>
    </source>
</evidence>
<dbReference type="Pfam" id="PF01735">
    <property type="entry name" value="PLA2_B"/>
    <property type="match status" value="2"/>
</dbReference>
<sequence>MNKTPLYTNLRSGEDTRKARATFDSSQDALSSRGVERSEALSGTAQGGKFDDESSRALLARETTSSGATVLGEELTFETQNFAAADFIQDYAIIFQAPLGTPLRMDVTVVPLVTRDGEPSLSLGTAKSMVCLPGSAEQGLSNIDAGVPKRISAEAACPVFPMRADSQSRVLDSDSFDGLHPEEKEWVEQRMLKTGPKLADFIERNLFPMSVSTPPDLKVAITVSGGGKRSVFNGGGVLAGLAEAGVLDLATWISGASGGSWLLGGLYENSMQKDGLDIDSFFAERDMEMGKSLFDGTFSANDVLTNLGVNGWFIPTVKPFKTQPSAAATSASIMCQTELKFQSAAIKSLQTKTYAFAEYWGRAVAFQLLAQDGGLGTTMSGLLNHNLLADHNAPLPFMLIQTDQGEVPYFLEVSPFDVSVHKGDVHVSYPTALLGTDVSDASQNCTIQSDQLAWIMGLSSWLLPLSVQMSGGLLDTLLCGATGDICKPLAINNPFLGHTGQSQAADPQELFSAAETKVVDGGVTYNDPLWPFITPTRKADVAIVIDQGGAEGDPPLSMAPPATCAADGAGTCAVGSSSDEGLSNTCCNTCVSVTGFGCWPTSDMSQNNLFRFSSYSDEHTLPGDILTANLNASTLTSKVSFFGCREPNVTAIVYIPNRVVSSAKGGFSALRGSMEPNDYFDLLGGTPLSASDIHDVVQNGKDQVSAPDFNRCVACLFAASLPENNRETFWDATSDCTDCIETYCQPLQ</sequence>
<dbReference type="EMBL" id="AZIL01001900">
    <property type="protein sequence ID" value="EWM23023.1"/>
    <property type="molecule type" value="Genomic_DNA"/>
</dbReference>
<comment type="caution">
    <text evidence="9">The sequence shown here is derived from an EMBL/GenBank/DDBJ whole genome shotgun (WGS) entry which is preliminary data.</text>
</comment>